<dbReference type="InterPro" id="IPR051830">
    <property type="entry name" value="NOTCH_homolog"/>
</dbReference>
<dbReference type="InterPro" id="IPR049883">
    <property type="entry name" value="NOTCH1_EGF-like"/>
</dbReference>
<keyword evidence="3" id="KW-0677">Repeat</keyword>
<keyword evidence="2" id="KW-0732">Signal</keyword>
<feature type="disulfide bond" evidence="5">
    <location>
        <begin position="293"/>
        <end position="302"/>
    </location>
</feature>
<dbReference type="PROSITE" id="PS01186">
    <property type="entry name" value="EGF_2"/>
    <property type="match status" value="1"/>
</dbReference>
<evidence type="ECO:0000313" key="10">
    <source>
        <dbReference type="RefSeq" id="XP_023931472.1"/>
    </source>
</evidence>
<feature type="compositionally biased region" description="Basic residues" evidence="6">
    <location>
        <begin position="724"/>
        <end position="739"/>
    </location>
</feature>
<dbReference type="PANTHER" id="PTHR24033">
    <property type="entry name" value="EGF-LIKE DOMAIN-CONTAINING PROTEIN"/>
    <property type="match status" value="1"/>
</dbReference>
<evidence type="ECO:0000259" key="8">
    <source>
        <dbReference type="PROSITE" id="PS50026"/>
    </source>
</evidence>
<dbReference type="InterPro" id="IPR018097">
    <property type="entry name" value="EGF_Ca-bd_CS"/>
</dbReference>
<dbReference type="InterPro" id="IPR001881">
    <property type="entry name" value="EGF-like_Ca-bd_dom"/>
</dbReference>
<dbReference type="Pfam" id="PF07645">
    <property type="entry name" value="EGF_CA"/>
    <property type="match status" value="1"/>
</dbReference>
<dbReference type="GO" id="GO:0005509">
    <property type="term" value="F:calcium ion binding"/>
    <property type="evidence" value="ECO:0007669"/>
    <property type="project" value="InterPro"/>
</dbReference>
<feature type="compositionally biased region" description="Basic and acidic residues" evidence="6">
    <location>
        <begin position="628"/>
        <end position="639"/>
    </location>
</feature>
<keyword evidence="1 5" id="KW-0245">EGF-like domain</keyword>
<dbReference type="SMART" id="SM00179">
    <property type="entry name" value="EGF_CA"/>
    <property type="match status" value="1"/>
</dbReference>
<evidence type="ECO:0000256" key="4">
    <source>
        <dbReference type="ARBA" id="ARBA00023157"/>
    </source>
</evidence>
<dbReference type="CDD" id="cd00054">
    <property type="entry name" value="EGF_CA"/>
    <property type="match status" value="1"/>
</dbReference>
<dbReference type="Proteomes" id="UP000085678">
    <property type="component" value="Unplaced"/>
</dbReference>
<feature type="region of interest" description="Disordered" evidence="6">
    <location>
        <begin position="677"/>
        <end position="773"/>
    </location>
</feature>
<evidence type="ECO:0000256" key="3">
    <source>
        <dbReference type="ARBA" id="ARBA00022737"/>
    </source>
</evidence>
<feature type="compositionally biased region" description="Polar residues" evidence="6">
    <location>
        <begin position="762"/>
        <end position="773"/>
    </location>
</feature>
<dbReference type="SUPFAM" id="SSF57196">
    <property type="entry name" value="EGF/Laminin"/>
    <property type="match status" value="2"/>
</dbReference>
<feature type="domain" description="EGF-like" evidence="8">
    <location>
        <begin position="267"/>
        <end position="303"/>
    </location>
</feature>
<dbReference type="GeneID" id="106156604"/>
<accession>A0A2R2MN32</accession>
<comment type="caution">
    <text evidence="5">Lacks conserved residue(s) required for the propagation of feature annotation.</text>
</comment>
<evidence type="ECO:0000256" key="2">
    <source>
        <dbReference type="ARBA" id="ARBA00022729"/>
    </source>
</evidence>
<dbReference type="InterPro" id="IPR000742">
    <property type="entry name" value="EGF"/>
</dbReference>
<keyword evidence="7" id="KW-0812">Transmembrane</keyword>
<dbReference type="RefSeq" id="XP_023931472.1">
    <property type="nucleotide sequence ID" value="XM_024075704.1"/>
</dbReference>
<feature type="compositionally biased region" description="Low complexity" evidence="6">
    <location>
        <begin position="26"/>
        <end position="36"/>
    </location>
</feature>
<organism evidence="9 10">
    <name type="scientific">Lingula anatina</name>
    <name type="common">Brachiopod</name>
    <name type="synonym">Lingula unguis</name>
    <dbReference type="NCBI Taxonomy" id="7574"/>
    <lineage>
        <taxon>Eukaryota</taxon>
        <taxon>Metazoa</taxon>
        <taxon>Spiralia</taxon>
        <taxon>Lophotrochozoa</taxon>
        <taxon>Brachiopoda</taxon>
        <taxon>Linguliformea</taxon>
        <taxon>Lingulata</taxon>
        <taxon>Lingulida</taxon>
        <taxon>Linguloidea</taxon>
        <taxon>Lingulidae</taxon>
        <taxon>Lingula</taxon>
    </lineage>
</organism>
<evidence type="ECO:0000256" key="1">
    <source>
        <dbReference type="ARBA" id="ARBA00022536"/>
    </source>
</evidence>
<proteinExistence type="predicted"/>
<dbReference type="KEGG" id="lak:106156604"/>
<protein>
    <submittedName>
        <fullName evidence="10">Uncharacterized protein LOC106156604</fullName>
    </submittedName>
</protein>
<dbReference type="PANTHER" id="PTHR24033:SF226">
    <property type="entry name" value="PROTEIN CRUMBS HOMOLOG 1-LIKE ISOFORM X1"/>
    <property type="match status" value="1"/>
</dbReference>
<keyword evidence="9" id="KW-1185">Reference proteome</keyword>
<dbReference type="STRING" id="7574.A0A2R2MN32"/>
<dbReference type="OrthoDB" id="10040649at2759"/>
<feature type="domain" description="EGF-like" evidence="8">
    <location>
        <begin position="221"/>
        <end position="260"/>
    </location>
</feature>
<keyword evidence="4 5" id="KW-1015">Disulfide bond</keyword>
<feature type="region of interest" description="Disordered" evidence="6">
    <location>
        <begin position="479"/>
        <end position="573"/>
    </location>
</feature>
<dbReference type="CDD" id="cd00053">
    <property type="entry name" value="EGF"/>
    <property type="match status" value="1"/>
</dbReference>
<evidence type="ECO:0000256" key="7">
    <source>
        <dbReference type="SAM" id="Phobius"/>
    </source>
</evidence>
<dbReference type="PROSITE" id="PS01187">
    <property type="entry name" value="EGF_CA"/>
    <property type="match status" value="1"/>
</dbReference>
<dbReference type="SMART" id="SM00181">
    <property type="entry name" value="EGF"/>
    <property type="match status" value="2"/>
</dbReference>
<feature type="transmembrane region" description="Helical" evidence="7">
    <location>
        <begin position="312"/>
        <end position="334"/>
    </location>
</feature>
<feature type="region of interest" description="Disordered" evidence="6">
    <location>
        <begin position="601"/>
        <end position="653"/>
    </location>
</feature>
<feature type="region of interest" description="Disordered" evidence="6">
    <location>
        <begin position="26"/>
        <end position="51"/>
    </location>
</feature>
<dbReference type="Gene3D" id="2.10.25.10">
    <property type="entry name" value="Laminin"/>
    <property type="match status" value="2"/>
</dbReference>
<feature type="compositionally biased region" description="Polar residues" evidence="6">
    <location>
        <begin position="677"/>
        <end position="710"/>
    </location>
</feature>
<dbReference type="PROSITE" id="PS00022">
    <property type="entry name" value="EGF_1"/>
    <property type="match status" value="1"/>
</dbReference>
<evidence type="ECO:0000256" key="5">
    <source>
        <dbReference type="PROSITE-ProRule" id="PRU00076"/>
    </source>
</evidence>
<feature type="compositionally biased region" description="Polar residues" evidence="6">
    <location>
        <begin position="496"/>
        <end position="508"/>
    </location>
</feature>
<sequence length="773" mass="86124">MTSTVSSTTIAEYLSTNDSHAKTMTMNSLSSTTNATEAPTSTAPLGTTPVEEIARTTTESTKWTLITTTNQPYTETTTESAVSTTGDVTTTINSTYQINIQNDITFLCSVTIETVNSSTAIYSEGLNDTTSPGFRQLAAFFCNVVIELQGQQFQGFSVVCIVIAFRAGSIIADFKLQVIPQDQTVLVNTTDVLDAVRKVFLSANSSQITFGTNSSDFIIEDYNECQTADTNDCSTLGSCINTFGSYQCQCSEGFRDDNVTSPGRKCTEICESTSCSNNGKCQENGGNLLSCQCNEGFVGDQCDTKVLIHWEILLIAGCSSLAVLCVVILIAVFAERSRMSENQSCLSSTEFSAYDQESVSVSTSSFHPSSNDKTSVASQLPIMRSIHSPKTRLTPQQKKYIKTFPTRIIDRFNWKDKKSSVKKNKIFSFMRKEKKINPKTFIGNGVPDAHREINGTYYYGAEEETIPAAYDRNDLKNGRQKSVLSNGNMFPLRESPLSNGSPFAQQQHQNRRQSPGGATASHYIPESIPNPVSGRKRNRVGQSPPTMHQDLIVIQEAPVSRTRPISPRKYNKGPTAHVAVTRFEDSSVSRDGQTYVKRLISDRKGPSMNERDPSVSRLSPSNLKRHDRLQDRAQNRQTERISSPTEDDEPRTFTHRYKENWKKMGKHSGFQEFGQDSVSEVHNTPKQPKSPSNLSSTQTNLEASMNNGTPFSYIPSLEDSDFFRRKRKQHYQSHKRKRRSSVERSPFQSPPEEWVKYHRETISTGDSESGIQY</sequence>
<reference evidence="10" key="2">
    <citation type="submission" date="2025-08" db="UniProtKB">
        <authorList>
            <consortium name="RefSeq"/>
        </authorList>
    </citation>
    <scope>IDENTIFICATION</scope>
</reference>
<dbReference type="PROSITE" id="PS00010">
    <property type="entry name" value="ASX_HYDROXYL"/>
    <property type="match status" value="1"/>
</dbReference>
<evidence type="ECO:0000313" key="9">
    <source>
        <dbReference type="Proteomes" id="UP000085678"/>
    </source>
</evidence>
<evidence type="ECO:0000256" key="6">
    <source>
        <dbReference type="SAM" id="MobiDB-lite"/>
    </source>
</evidence>
<dbReference type="FunFam" id="2.10.25.10:FF:000038">
    <property type="entry name" value="Fibrillin 2"/>
    <property type="match status" value="1"/>
</dbReference>
<dbReference type="InParanoid" id="A0A2R2MN32"/>
<keyword evidence="7" id="KW-1133">Transmembrane helix</keyword>
<dbReference type="InterPro" id="IPR000152">
    <property type="entry name" value="EGF-type_Asp/Asn_hydroxyl_site"/>
</dbReference>
<reference evidence="10" key="1">
    <citation type="journal article" date="2015" name="Nat. Commun.">
        <title>The Lingula genome provides insights into brachiopod evolution and the origin of phosphate biomineralization.</title>
        <authorList>
            <person name="Luo Y.J."/>
            <person name="Takeuchi T."/>
            <person name="Koyanagi R."/>
            <person name="Yamada L."/>
            <person name="Kanda M."/>
            <person name="Khalturina M."/>
            <person name="Fujie M."/>
            <person name="Yamasaki S.I."/>
            <person name="Endo K."/>
            <person name="Satoh N."/>
        </authorList>
    </citation>
    <scope>NUCLEOTIDE SEQUENCE</scope>
</reference>
<dbReference type="AlphaFoldDB" id="A0A2R2MN32"/>
<keyword evidence="7" id="KW-0472">Membrane</keyword>
<gene>
    <name evidence="10" type="primary">LOC106156604</name>
</gene>
<feature type="compositionally biased region" description="Basic and acidic residues" evidence="6">
    <location>
        <begin position="601"/>
        <end position="614"/>
    </location>
</feature>
<dbReference type="PROSITE" id="PS50026">
    <property type="entry name" value="EGF_3"/>
    <property type="match status" value="2"/>
</dbReference>
<name>A0A2R2MN32_LINAN</name>